<dbReference type="Proteomes" id="UP000293547">
    <property type="component" value="Unassembled WGS sequence"/>
</dbReference>
<sequence length="276" mass="32092">MPRRNPNRRRKQSRKIHSQEPSFDRADHYQQYNNFMYADGDVLAAACFSEDSIRRQLEYTIPPPQQINGDITPRWRTGYWYTYTHPVTREDVVVWISGGDLGFTHGYGYEYAGEEEHYRNEDYAIDAGLCDEESATCQDIRKSAELPLFGYREGYHDRILKDQAEDWWSLFGHDVPKQFILGAESTQKVEKEWNVAAYFAPYRTPKQESCPRSERQCRDGKESALRKSEESGNELSIGEVGGGIPRACRRRDGWECDFCGVECFCWTVEAGMTEIW</sequence>
<comment type="caution">
    <text evidence="1">The sequence shown here is derived from an EMBL/GenBank/DDBJ whole genome shotgun (WGS) entry which is preliminary data.</text>
</comment>
<gene>
    <name evidence="1" type="ORF">AG0111_0g8933</name>
</gene>
<accession>A0ACB6FDK0</accession>
<evidence type="ECO:0000313" key="2">
    <source>
        <dbReference type="Proteomes" id="UP000293547"/>
    </source>
</evidence>
<name>A0ACB6FDK0_9PLEO</name>
<evidence type="ECO:0000313" key="1">
    <source>
        <dbReference type="EMBL" id="KAB2102512.1"/>
    </source>
</evidence>
<proteinExistence type="predicted"/>
<protein>
    <submittedName>
        <fullName evidence="1">Uncharacterized protein</fullName>
    </submittedName>
</protein>
<reference evidence="1 2" key="1">
    <citation type="journal article" date="2019" name="bioRxiv">
        <title>Genomics, evolutionary history and diagnostics of the Alternaria alternata species group including apple and Asian pear pathotypes.</title>
        <authorList>
            <person name="Armitage A.D."/>
            <person name="Cockerton H.M."/>
            <person name="Sreenivasaprasad S."/>
            <person name="Woodhall J.W."/>
            <person name="Lane C.R."/>
            <person name="Harrison R.J."/>
            <person name="Clarkson J.P."/>
        </authorList>
    </citation>
    <scope>NUCLEOTIDE SEQUENCE [LARGE SCALE GENOMIC DNA]</scope>
    <source>
        <strain evidence="1 2">FERA 650</strain>
    </source>
</reference>
<keyword evidence="2" id="KW-1185">Reference proteome</keyword>
<organism evidence="1 2">
    <name type="scientific">Alternaria gaisen</name>
    <dbReference type="NCBI Taxonomy" id="167740"/>
    <lineage>
        <taxon>Eukaryota</taxon>
        <taxon>Fungi</taxon>
        <taxon>Dikarya</taxon>
        <taxon>Ascomycota</taxon>
        <taxon>Pezizomycotina</taxon>
        <taxon>Dothideomycetes</taxon>
        <taxon>Pleosporomycetidae</taxon>
        <taxon>Pleosporales</taxon>
        <taxon>Pleosporineae</taxon>
        <taxon>Pleosporaceae</taxon>
        <taxon>Alternaria</taxon>
        <taxon>Alternaria sect. Alternaria</taxon>
    </lineage>
</organism>
<dbReference type="EMBL" id="PDWZ02000009">
    <property type="protein sequence ID" value="KAB2102512.1"/>
    <property type="molecule type" value="Genomic_DNA"/>
</dbReference>